<dbReference type="FunFam" id="3.30.470.20:FF:000058">
    <property type="entry name" value="Alpha-aminoadipate--LysW ligase LysX protein"/>
    <property type="match status" value="1"/>
</dbReference>
<dbReference type="InterPro" id="IPR036721">
    <property type="entry name" value="RCK_C_sf"/>
</dbReference>
<keyword evidence="9" id="KW-0464">Manganese</keyword>
<dbReference type="Pfam" id="PF08443">
    <property type="entry name" value="RimK"/>
    <property type="match status" value="1"/>
</dbReference>
<evidence type="ECO:0000256" key="3">
    <source>
        <dbReference type="ARBA" id="ARBA00022598"/>
    </source>
</evidence>
<dbReference type="InterPro" id="IPR013651">
    <property type="entry name" value="ATP-grasp_RimK-type"/>
</dbReference>
<dbReference type="Proteomes" id="UP000262172">
    <property type="component" value="Unassembled WGS sequence"/>
</dbReference>
<dbReference type="Gene3D" id="3.30.470.20">
    <property type="entry name" value="ATP-grasp fold, B domain"/>
    <property type="match status" value="1"/>
</dbReference>
<evidence type="ECO:0000313" key="14">
    <source>
        <dbReference type="Proteomes" id="UP000262172"/>
    </source>
</evidence>
<feature type="domain" description="ATP-grasp" evidence="11">
    <location>
        <begin position="104"/>
        <end position="287"/>
    </location>
</feature>
<dbReference type="RefSeq" id="WP_116242191.1">
    <property type="nucleotide sequence ID" value="NZ_QUAB01000041.1"/>
</dbReference>
<accession>A0A371NTE7</accession>
<evidence type="ECO:0000259" key="11">
    <source>
        <dbReference type="PROSITE" id="PS50975"/>
    </source>
</evidence>
<keyword evidence="8" id="KW-0648">Protein biosynthesis</keyword>
<dbReference type="PROSITE" id="PS50975">
    <property type="entry name" value="ATP_GRASP"/>
    <property type="match status" value="1"/>
</dbReference>
<dbReference type="GO" id="GO:0005737">
    <property type="term" value="C:cytoplasm"/>
    <property type="evidence" value="ECO:0007669"/>
    <property type="project" value="TreeGrafter"/>
</dbReference>
<comment type="caution">
    <text evidence="13">The sequence shown here is derived from an EMBL/GenBank/DDBJ whole genome shotgun (WGS) entry which is preliminary data.</text>
</comment>
<dbReference type="Pfam" id="PF02080">
    <property type="entry name" value="TrkA_C"/>
    <property type="match status" value="1"/>
</dbReference>
<keyword evidence="5 10" id="KW-0547">Nucleotide-binding</keyword>
<evidence type="ECO:0000256" key="5">
    <source>
        <dbReference type="ARBA" id="ARBA00022741"/>
    </source>
</evidence>
<evidence type="ECO:0000256" key="6">
    <source>
        <dbReference type="ARBA" id="ARBA00022840"/>
    </source>
</evidence>
<keyword evidence="3 13" id="KW-0436">Ligase</keyword>
<keyword evidence="4" id="KW-0479">Metal-binding</keyword>
<dbReference type="GO" id="GO:0018169">
    <property type="term" value="F:ribosomal S6-glutamic acid ligase activity"/>
    <property type="evidence" value="ECO:0007669"/>
    <property type="project" value="TreeGrafter"/>
</dbReference>
<proteinExistence type="predicted"/>
<dbReference type="PANTHER" id="PTHR21621:SF0">
    <property type="entry name" value="BETA-CITRYLGLUTAMATE SYNTHASE B-RELATED"/>
    <property type="match status" value="1"/>
</dbReference>
<dbReference type="GO" id="GO:0005524">
    <property type="term" value="F:ATP binding"/>
    <property type="evidence" value="ECO:0007669"/>
    <property type="project" value="UniProtKB-UniRule"/>
</dbReference>
<evidence type="ECO:0000256" key="4">
    <source>
        <dbReference type="ARBA" id="ARBA00022723"/>
    </source>
</evidence>
<dbReference type="Gene3D" id="3.30.1490.20">
    <property type="entry name" value="ATP-grasp fold, A domain"/>
    <property type="match status" value="1"/>
</dbReference>
<keyword evidence="6 10" id="KW-0067">ATP-binding</keyword>
<evidence type="ECO:0000256" key="7">
    <source>
        <dbReference type="ARBA" id="ARBA00022842"/>
    </source>
</evidence>
<dbReference type="SUPFAM" id="SSF116726">
    <property type="entry name" value="TrkA C-terminal domain-like"/>
    <property type="match status" value="1"/>
</dbReference>
<dbReference type="GO" id="GO:0009432">
    <property type="term" value="P:SOS response"/>
    <property type="evidence" value="ECO:0007669"/>
    <property type="project" value="TreeGrafter"/>
</dbReference>
<dbReference type="InterPro" id="IPR004666">
    <property type="entry name" value="Rp_bS6_RimK/Lys_biosynth_LsyX"/>
</dbReference>
<dbReference type="SUPFAM" id="SSF56059">
    <property type="entry name" value="Glutathione synthetase ATP-binding domain-like"/>
    <property type="match status" value="1"/>
</dbReference>
<evidence type="ECO:0000259" key="12">
    <source>
        <dbReference type="PROSITE" id="PS51202"/>
    </source>
</evidence>
<comment type="cofactor">
    <cofactor evidence="2">
        <name>Mg(2+)</name>
        <dbReference type="ChEBI" id="CHEBI:18420"/>
    </cofactor>
</comment>
<keyword evidence="7" id="KW-0460">Magnesium</keyword>
<organism evidence="13 14">
    <name type="scientific">Microbacterium bovistercoris</name>
    <dbReference type="NCBI Taxonomy" id="2293570"/>
    <lineage>
        <taxon>Bacteria</taxon>
        <taxon>Bacillati</taxon>
        <taxon>Actinomycetota</taxon>
        <taxon>Actinomycetes</taxon>
        <taxon>Micrococcales</taxon>
        <taxon>Microbacteriaceae</taxon>
        <taxon>Microbacterium</taxon>
    </lineage>
</organism>
<keyword evidence="14" id="KW-1185">Reference proteome</keyword>
<comment type="cofactor">
    <cofactor evidence="1">
        <name>Mn(2+)</name>
        <dbReference type="ChEBI" id="CHEBI:29035"/>
    </cofactor>
</comment>
<protein>
    <submittedName>
        <fullName evidence="13">RimK family alpha-L-glutamate ligase</fullName>
    </submittedName>
</protein>
<dbReference type="NCBIfam" id="TIGR00768">
    <property type="entry name" value="rimK_fam"/>
    <property type="match status" value="1"/>
</dbReference>
<evidence type="ECO:0000256" key="9">
    <source>
        <dbReference type="ARBA" id="ARBA00023211"/>
    </source>
</evidence>
<dbReference type="Gene3D" id="3.40.50.20">
    <property type="match status" value="1"/>
</dbReference>
<dbReference type="AlphaFoldDB" id="A0A371NTE7"/>
<dbReference type="InterPro" id="IPR011761">
    <property type="entry name" value="ATP-grasp"/>
</dbReference>
<name>A0A371NTE7_9MICO</name>
<evidence type="ECO:0000256" key="8">
    <source>
        <dbReference type="ARBA" id="ARBA00022917"/>
    </source>
</evidence>
<evidence type="ECO:0000256" key="10">
    <source>
        <dbReference type="PROSITE-ProRule" id="PRU00409"/>
    </source>
</evidence>
<evidence type="ECO:0000256" key="2">
    <source>
        <dbReference type="ARBA" id="ARBA00001946"/>
    </source>
</evidence>
<dbReference type="PANTHER" id="PTHR21621">
    <property type="entry name" value="RIBOSOMAL PROTEIN S6 MODIFICATION PROTEIN"/>
    <property type="match status" value="1"/>
</dbReference>
<feature type="domain" description="RCK C-terminal" evidence="12">
    <location>
        <begin position="296"/>
        <end position="380"/>
    </location>
</feature>
<gene>
    <name evidence="13" type="ORF">DY023_10070</name>
</gene>
<dbReference type="GO" id="GO:0008324">
    <property type="term" value="F:monoatomic cation transmembrane transporter activity"/>
    <property type="evidence" value="ECO:0007669"/>
    <property type="project" value="InterPro"/>
</dbReference>
<evidence type="ECO:0000256" key="1">
    <source>
        <dbReference type="ARBA" id="ARBA00001936"/>
    </source>
</evidence>
<dbReference type="Pfam" id="PF18030">
    <property type="entry name" value="Rimk_N"/>
    <property type="match status" value="1"/>
</dbReference>
<dbReference type="OrthoDB" id="3865600at2"/>
<dbReference type="GO" id="GO:0006412">
    <property type="term" value="P:translation"/>
    <property type="evidence" value="ECO:0007669"/>
    <property type="project" value="UniProtKB-KW"/>
</dbReference>
<dbReference type="InterPro" id="IPR006037">
    <property type="entry name" value="RCK_C"/>
</dbReference>
<reference evidence="13 14" key="1">
    <citation type="submission" date="2018-08" db="EMBL/GenBank/DDBJ databases">
        <title>Isolation, diversity and antifungal activity of Actinobacteria from cow dung.</title>
        <authorList>
            <person name="Ling L."/>
        </authorList>
    </citation>
    <scope>NUCLEOTIDE SEQUENCE [LARGE SCALE GENOMIC DNA]</scope>
    <source>
        <strain evidence="13 14">NEAU-LLE</strain>
    </source>
</reference>
<dbReference type="GO" id="GO:0046872">
    <property type="term" value="F:metal ion binding"/>
    <property type="evidence" value="ECO:0007669"/>
    <property type="project" value="UniProtKB-KW"/>
</dbReference>
<dbReference type="PROSITE" id="PS51202">
    <property type="entry name" value="RCK_C"/>
    <property type="match status" value="1"/>
</dbReference>
<dbReference type="GO" id="GO:0006813">
    <property type="term" value="P:potassium ion transport"/>
    <property type="evidence" value="ECO:0007669"/>
    <property type="project" value="InterPro"/>
</dbReference>
<dbReference type="EMBL" id="QUAB01000041">
    <property type="protein sequence ID" value="REJ05568.1"/>
    <property type="molecule type" value="Genomic_DNA"/>
</dbReference>
<dbReference type="InterPro" id="IPR013815">
    <property type="entry name" value="ATP_grasp_subdomain_1"/>
</dbReference>
<dbReference type="InterPro" id="IPR041107">
    <property type="entry name" value="Rimk_N"/>
</dbReference>
<dbReference type="Gene3D" id="3.30.70.1450">
    <property type="entry name" value="Regulator of K+ conductance, C-terminal domain"/>
    <property type="match status" value="1"/>
</dbReference>
<evidence type="ECO:0000313" key="13">
    <source>
        <dbReference type="EMBL" id="REJ05568.1"/>
    </source>
</evidence>
<sequence length="395" mass="43310">MKIAVLSRAPQSYSTQRLRAAAQQRGHNVKVLNTLRFAIDLTADEPDLFYRGKQLSDYDAILPRIGNSITFFGTAVVRQFEQMDVYTPNTANGISSARDKLRANQILSRHNIAMPATAFVRNRADVRPAIERVGGAPVVIKLLEGTQGIGVILAPQVKVAEAIIETLHSTKQNVLIQKFIAESRGRDIRALVVGGRVVAAMRRVADGDEFRSNVHRGGRVEAVTLDPVYEQTAVRAAQIMGLRVAGVDMLEGEDGPLVMEVNSSPGLQGIEAATKLDVAGAIIDYISEQVAFPDIDVRQRLSVSTGYGVAELVMHSGAEQVGKQLGDLGLWDRDITVLTLHRGVNVIPNPRKHVVLEAGDRLLCFGKLDEMRSMIPERPRRRAKVRRLPKQPLGE</sequence>